<dbReference type="OrthoDB" id="2596255at2759"/>
<evidence type="ECO:0000313" key="3">
    <source>
        <dbReference type="EMBL" id="KDQ60220.1"/>
    </source>
</evidence>
<dbReference type="InParanoid" id="A0A067Q233"/>
<accession>A0A067Q233</accession>
<organism evidence="3 4">
    <name type="scientific">Jaapia argillacea MUCL 33604</name>
    <dbReference type="NCBI Taxonomy" id="933084"/>
    <lineage>
        <taxon>Eukaryota</taxon>
        <taxon>Fungi</taxon>
        <taxon>Dikarya</taxon>
        <taxon>Basidiomycota</taxon>
        <taxon>Agaricomycotina</taxon>
        <taxon>Agaricomycetes</taxon>
        <taxon>Agaricomycetidae</taxon>
        <taxon>Jaapiales</taxon>
        <taxon>Jaapiaceae</taxon>
        <taxon>Jaapia</taxon>
    </lineage>
</organism>
<dbReference type="EMBL" id="KL197714">
    <property type="protein sequence ID" value="KDQ60220.1"/>
    <property type="molecule type" value="Genomic_DNA"/>
</dbReference>
<proteinExistence type="predicted"/>
<dbReference type="AlphaFoldDB" id="A0A067Q233"/>
<feature type="compositionally biased region" description="Low complexity" evidence="2">
    <location>
        <begin position="459"/>
        <end position="472"/>
    </location>
</feature>
<feature type="region of interest" description="Disordered" evidence="2">
    <location>
        <begin position="44"/>
        <end position="75"/>
    </location>
</feature>
<keyword evidence="1" id="KW-0175">Coiled coil</keyword>
<evidence type="ECO:0000256" key="2">
    <source>
        <dbReference type="SAM" id="MobiDB-lite"/>
    </source>
</evidence>
<keyword evidence="4" id="KW-1185">Reference proteome</keyword>
<feature type="coiled-coil region" evidence="1">
    <location>
        <begin position="322"/>
        <end position="360"/>
    </location>
</feature>
<protein>
    <submittedName>
        <fullName evidence="3">Uncharacterized protein</fullName>
    </submittedName>
</protein>
<feature type="compositionally biased region" description="Basic and acidic residues" evidence="2">
    <location>
        <begin position="159"/>
        <end position="170"/>
    </location>
</feature>
<feature type="compositionally biased region" description="Low complexity" evidence="2">
    <location>
        <begin position="176"/>
        <end position="216"/>
    </location>
</feature>
<feature type="compositionally biased region" description="Polar residues" evidence="2">
    <location>
        <begin position="138"/>
        <end position="156"/>
    </location>
</feature>
<reference evidence="4" key="1">
    <citation type="journal article" date="2014" name="Proc. Natl. Acad. Sci. U.S.A.">
        <title>Extensive sampling of basidiomycete genomes demonstrates inadequacy of the white-rot/brown-rot paradigm for wood decay fungi.</title>
        <authorList>
            <person name="Riley R."/>
            <person name="Salamov A.A."/>
            <person name="Brown D.W."/>
            <person name="Nagy L.G."/>
            <person name="Floudas D."/>
            <person name="Held B.W."/>
            <person name="Levasseur A."/>
            <person name="Lombard V."/>
            <person name="Morin E."/>
            <person name="Otillar R."/>
            <person name="Lindquist E.A."/>
            <person name="Sun H."/>
            <person name="LaButti K.M."/>
            <person name="Schmutz J."/>
            <person name="Jabbour D."/>
            <person name="Luo H."/>
            <person name="Baker S.E."/>
            <person name="Pisabarro A.G."/>
            <person name="Walton J.D."/>
            <person name="Blanchette R.A."/>
            <person name="Henrissat B."/>
            <person name="Martin F."/>
            <person name="Cullen D."/>
            <person name="Hibbett D.S."/>
            <person name="Grigoriev I.V."/>
        </authorList>
    </citation>
    <scope>NUCLEOTIDE SEQUENCE [LARGE SCALE GENOMIC DNA]</scope>
    <source>
        <strain evidence="4">MUCL 33604</strain>
    </source>
</reference>
<feature type="compositionally biased region" description="Low complexity" evidence="2">
    <location>
        <begin position="46"/>
        <end position="65"/>
    </location>
</feature>
<dbReference type="HOGENOM" id="CLU_498795_0_0_1"/>
<feature type="compositionally biased region" description="Polar residues" evidence="2">
    <location>
        <begin position="483"/>
        <end position="494"/>
    </location>
</feature>
<evidence type="ECO:0000313" key="4">
    <source>
        <dbReference type="Proteomes" id="UP000027265"/>
    </source>
</evidence>
<feature type="compositionally biased region" description="Gly residues" evidence="2">
    <location>
        <begin position="504"/>
        <end position="518"/>
    </location>
</feature>
<gene>
    <name evidence="3" type="ORF">JAAARDRAFT_46009</name>
</gene>
<name>A0A067Q233_9AGAM</name>
<feature type="compositionally biased region" description="Basic and acidic residues" evidence="2">
    <location>
        <begin position="413"/>
        <end position="422"/>
    </location>
</feature>
<feature type="region of interest" description="Disordered" evidence="2">
    <location>
        <begin position="398"/>
        <end position="546"/>
    </location>
</feature>
<evidence type="ECO:0000256" key="1">
    <source>
        <dbReference type="SAM" id="Coils"/>
    </source>
</evidence>
<dbReference type="Proteomes" id="UP000027265">
    <property type="component" value="Unassembled WGS sequence"/>
</dbReference>
<sequence length="546" mass="58969">MPDTNADVPPSQWKSVRPWSPPSLTLTVREITSVSATFLLSGSSHLSDSPPTESLTPSSPPSVSLPHPPSTTQITRTRTRLGRSTDHLHLPRKGFRVLMEIDKKADDAVVVVYGLMPGRPYDIDLSICPGEQRGLERSGSNIGGTSVRGQVTTTPGEFTHPDNGLDRTLEPEGIFSENTNTNTSQHNSSSSSSQSTSPSSTSISLPEGNSSASSSDIPPPITPYPTLEDRATNLRTTLSTLQSAHQSLLSSLKSTRKSSQETEASLRGEIDILKRSIEKHAKDEIRSRQRLLALQQSLNQTLSSRAQLVGSIGLVEGSLPGLKELEGERERGLERVKEEASKWRREREEVDRERKRREEAMKAELAKEEGKLDRVLKGKGRLEGSGGVIEALEEKLREVEKVERGEDGDEEREGGRAEERELLLQQQQGRGSTTQPQLQGTQSSPTTSNLSSLAPPFETRLALTSLTRSSTLPLPPLPPSRSDGQSHAHSQSLTWGEPDRVVGSGSGGGGKMDLGGGTPLNPASVPFTPRGVIGVGRGRGEREKGG</sequence>
<feature type="region of interest" description="Disordered" evidence="2">
    <location>
        <begin position="1"/>
        <end position="21"/>
    </location>
</feature>
<feature type="compositionally biased region" description="Polar residues" evidence="2">
    <location>
        <begin position="432"/>
        <end position="452"/>
    </location>
</feature>
<feature type="region of interest" description="Disordered" evidence="2">
    <location>
        <begin position="134"/>
        <end position="227"/>
    </location>
</feature>
<dbReference type="STRING" id="933084.A0A067Q233"/>